<dbReference type="InterPro" id="IPR043502">
    <property type="entry name" value="DNA/RNA_pol_sf"/>
</dbReference>
<reference evidence="3" key="1">
    <citation type="submission" date="2017-05" db="UniProtKB">
        <authorList>
            <consortium name="EnsemblMetazoa"/>
        </authorList>
    </citation>
    <scope>IDENTIFICATION</scope>
</reference>
<dbReference type="InterPro" id="IPR000477">
    <property type="entry name" value="RT_dom"/>
</dbReference>
<organism evidence="3">
    <name type="scientific">Amphimedon queenslandica</name>
    <name type="common">Sponge</name>
    <dbReference type="NCBI Taxonomy" id="400682"/>
    <lineage>
        <taxon>Eukaryota</taxon>
        <taxon>Metazoa</taxon>
        <taxon>Porifera</taxon>
        <taxon>Demospongiae</taxon>
        <taxon>Heteroscleromorpha</taxon>
        <taxon>Haplosclerida</taxon>
        <taxon>Niphatidae</taxon>
        <taxon>Amphimedon</taxon>
    </lineage>
</organism>
<feature type="chain" id="PRO_5013005165" description="Reverse transcriptase domain-containing protein" evidence="1">
    <location>
        <begin position="21"/>
        <end position="199"/>
    </location>
</feature>
<protein>
    <recommendedName>
        <fullName evidence="2">Reverse transcriptase domain-containing protein</fullName>
    </recommendedName>
</protein>
<accession>A0A1X7TVN2</accession>
<dbReference type="InterPro" id="IPR052055">
    <property type="entry name" value="Hepadnavirus_pol/RT"/>
</dbReference>
<dbReference type="EnsemblMetazoa" id="Aqu2.1.19362_001">
    <property type="protein sequence ID" value="Aqu2.1.19362_001"/>
    <property type="gene ID" value="Aqu2.1.19362"/>
</dbReference>
<dbReference type="AlphaFoldDB" id="A0A1X7TVN2"/>
<evidence type="ECO:0000313" key="3">
    <source>
        <dbReference type="EnsemblMetazoa" id="Aqu2.1.19362_001"/>
    </source>
</evidence>
<dbReference type="InParanoid" id="A0A1X7TVN2"/>
<dbReference type="PANTHER" id="PTHR33050:SF7">
    <property type="entry name" value="RIBONUCLEASE H"/>
    <property type="match status" value="1"/>
</dbReference>
<evidence type="ECO:0000259" key="2">
    <source>
        <dbReference type="PROSITE" id="PS50878"/>
    </source>
</evidence>
<dbReference type="OrthoDB" id="7477527at2759"/>
<dbReference type="PANTHER" id="PTHR33050">
    <property type="entry name" value="REVERSE TRANSCRIPTASE DOMAIN-CONTAINING PROTEIN"/>
    <property type="match status" value="1"/>
</dbReference>
<dbReference type="SUPFAM" id="SSF56672">
    <property type="entry name" value="DNA/RNA polymerases"/>
    <property type="match status" value="1"/>
</dbReference>
<feature type="signal peptide" evidence="1">
    <location>
        <begin position="1"/>
        <end position="20"/>
    </location>
</feature>
<proteinExistence type="predicted"/>
<name>A0A1X7TVN2_AMPQE</name>
<dbReference type="PROSITE" id="PS50878">
    <property type="entry name" value="RT_POL"/>
    <property type="match status" value="1"/>
</dbReference>
<keyword evidence="1" id="KW-0732">Signal</keyword>
<feature type="domain" description="Reverse transcriptase" evidence="2">
    <location>
        <begin position="1"/>
        <end position="75"/>
    </location>
</feature>
<sequence length="199" mass="22743">MGWSVLYVFSFAFWPKGIKAVLYIDDVVFTFHDEQNSLENISIVQRSLIEVGFVANEEKSCWELSQVGWWLGCVIDLSKGVLEIPREKMQDLVSLLEGAQKDDRMKPKILASIADKSAREELDFWATNIEAYNGQKIWRAPSAVRIVFSDASNTGYGGYTVEHGCHIEQELSEARYDSRLMLSKTQTSFAWLQLSQIQY</sequence>
<evidence type="ECO:0000256" key="1">
    <source>
        <dbReference type="SAM" id="SignalP"/>
    </source>
</evidence>